<protein>
    <recommendedName>
        <fullName evidence="2">Peptidase M11 gametolysin domain-containing protein</fullName>
    </recommendedName>
</protein>
<dbReference type="OrthoDB" id="556090at2759"/>
<comment type="caution">
    <text evidence="3">The sequence shown here is derived from an EMBL/GenBank/DDBJ whole genome shotgun (WGS) entry which is preliminary data.</text>
</comment>
<dbReference type="AlphaFoldDB" id="A0A835Y2K0"/>
<evidence type="ECO:0000313" key="3">
    <source>
        <dbReference type="EMBL" id="KAG2494032.1"/>
    </source>
</evidence>
<reference evidence="3" key="1">
    <citation type="journal article" date="2020" name="bioRxiv">
        <title>Comparative genomics of Chlamydomonas.</title>
        <authorList>
            <person name="Craig R.J."/>
            <person name="Hasan A.R."/>
            <person name="Ness R.W."/>
            <person name="Keightley P.D."/>
        </authorList>
    </citation>
    <scope>NUCLEOTIDE SEQUENCE</scope>
    <source>
        <strain evidence="3">CCAP 11/70</strain>
    </source>
</reference>
<accession>A0A835Y2K0</accession>
<keyword evidence="4" id="KW-1185">Reference proteome</keyword>
<dbReference type="EMBL" id="JAEHOE010000033">
    <property type="protein sequence ID" value="KAG2494032.1"/>
    <property type="molecule type" value="Genomic_DNA"/>
</dbReference>
<feature type="region of interest" description="Disordered" evidence="1">
    <location>
        <begin position="571"/>
        <end position="598"/>
    </location>
</feature>
<feature type="compositionally biased region" description="Basic and acidic residues" evidence="1">
    <location>
        <begin position="580"/>
        <end position="594"/>
    </location>
</feature>
<sequence length="666" mass="70033">MSGVPGTYCIGNSKHDVTGQVVAIDDHESGRVSYVLIDSRTKRMIPLPERDRNNRPARTGDVAVAACTVDPVTNQCSYVASGDVTLLNVPSAPIPKATPSQVKLLVMVADAPVCNSPMEKNLTEIKTAYLGPNFDGQEGTAKMLEDCSYGLTTIVPSAFQAIRVPITSSSQCWNITTCVYNDFWDVLSARARAQVGDATFNSFNYYAMVFKADHCRWAGMATVGGNIVWNKAWILGIGPGMQEILHNFALWHNYNSSGAEYKDSSSYMGSGDSCPGAAEMAWLGWASPAVGAGGLNSAAMPAGRPTATWNLPASYLTGVGNYIRLVPDWVPTYVSNYNLDEGDPGVSRNVYLYVKVPGSYADSWLDPRHHYKLLVHDVVAFLDNNMGAYSAPNRRIAYQMIPCGLTATHASASPLPTATPAPALATATPAPALATATPAPALATATPAPALATATPAPALATATSASAFVTPPVSASPLPSAPPATAPVSPSALTAASSASALAAPPSAPALAAAPVSASARPTAPAAPSFAAALFPAAATLAQVMLQQQEGPLCAEEPTGLLRRQDPWEPGALNGTWLGKKDPCTNRGKEQPRMRGGPSGLALCMGCYNRNYQRQSGRSGNALDPPLTPRGKKRPAGERLDRTAEEDKEEAMEEEDKEVMDLTED</sequence>
<feature type="compositionally biased region" description="Basic and acidic residues" evidence="1">
    <location>
        <begin position="636"/>
        <end position="646"/>
    </location>
</feature>
<feature type="domain" description="Peptidase M11 gametolysin" evidence="2">
    <location>
        <begin position="103"/>
        <end position="397"/>
    </location>
</feature>
<gene>
    <name evidence="3" type="ORF">HYH03_007679</name>
</gene>
<dbReference type="Proteomes" id="UP000612055">
    <property type="component" value="Unassembled WGS sequence"/>
</dbReference>
<dbReference type="Pfam" id="PF05548">
    <property type="entry name" value="Peptidase_M11"/>
    <property type="match status" value="1"/>
</dbReference>
<evidence type="ECO:0000313" key="4">
    <source>
        <dbReference type="Proteomes" id="UP000612055"/>
    </source>
</evidence>
<organism evidence="3 4">
    <name type="scientific">Edaphochlamys debaryana</name>
    <dbReference type="NCBI Taxonomy" id="47281"/>
    <lineage>
        <taxon>Eukaryota</taxon>
        <taxon>Viridiplantae</taxon>
        <taxon>Chlorophyta</taxon>
        <taxon>core chlorophytes</taxon>
        <taxon>Chlorophyceae</taxon>
        <taxon>CS clade</taxon>
        <taxon>Chlamydomonadales</taxon>
        <taxon>Chlamydomonadales incertae sedis</taxon>
        <taxon>Edaphochlamys</taxon>
    </lineage>
</organism>
<dbReference type="InterPro" id="IPR008752">
    <property type="entry name" value="Peptidase_M11"/>
</dbReference>
<feature type="region of interest" description="Disordered" evidence="1">
    <location>
        <begin position="615"/>
        <end position="666"/>
    </location>
</feature>
<name>A0A835Y2K0_9CHLO</name>
<evidence type="ECO:0000256" key="1">
    <source>
        <dbReference type="SAM" id="MobiDB-lite"/>
    </source>
</evidence>
<evidence type="ECO:0000259" key="2">
    <source>
        <dbReference type="Pfam" id="PF05548"/>
    </source>
</evidence>
<proteinExistence type="predicted"/>
<feature type="compositionally biased region" description="Acidic residues" evidence="1">
    <location>
        <begin position="647"/>
        <end position="666"/>
    </location>
</feature>